<dbReference type="Gene3D" id="3.20.80.10">
    <property type="entry name" value="Regulatory factor, effector binding domain"/>
    <property type="match status" value="1"/>
</dbReference>
<dbReference type="InterPro" id="IPR011256">
    <property type="entry name" value="Reg_factor_effector_dom_sf"/>
</dbReference>
<organism evidence="5 6">
    <name type="scientific">Enterococcus florum</name>
    <dbReference type="NCBI Taxonomy" id="2480627"/>
    <lineage>
        <taxon>Bacteria</taxon>
        <taxon>Bacillati</taxon>
        <taxon>Bacillota</taxon>
        <taxon>Bacilli</taxon>
        <taxon>Lactobacillales</taxon>
        <taxon>Enterococcaceae</taxon>
        <taxon>Enterococcus</taxon>
    </lineage>
</organism>
<dbReference type="PROSITE" id="PS01124">
    <property type="entry name" value="HTH_ARAC_FAMILY_2"/>
    <property type="match status" value="1"/>
</dbReference>
<dbReference type="SMART" id="SM00342">
    <property type="entry name" value="HTH_ARAC"/>
    <property type="match status" value="1"/>
</dbReference>
<dbReference type="RefSeq" id="WP_146623939.1">
    <property type="nucleotide sequence ID" value="NZ_BJCC01000034.1"/>
</dbReference>
<name>A0A4V0WPZ3_9ENTE</name>
<feature type="domain" description="HTH araC/xylS-type" evidence="4">
    <location>
        <begin position="8"/>
        <end position="105"/>
    </location>
</feature>
<dbReference type="SUPFAM" id="SSF55136">
    <property type="entry name" value="Probable bacterial effector-binding domain"/>
    <property type="match status" value="1"/>
</dbReference>
<dbReference type="PRINTS" id="PR00032">
    <property type="entry name" value="HTHARAC"/>
</dbReference>
<dbReference type="OrthoDB" id="9801123at2"/>
<dbReference type="InterPro" id="IPR029441">
    <property type="entry name" value="Cass2"/>
</dbReference>
<evidence type="ECO:0000256" key="2">
    <source>
        <dbReference type="ARBA" id="ARBA00023125"/>
    </source>
</evidence>
<dbReference type="AlphaFoldDB" id="A0A4V0WPZ3"/>
<dbReference type="InterPro" id="IPR050959">
    <property type="entry name" value="MarA-like"/>
</dbReference>
<evidence type="ECO:0000313" key="6">
    <source>
        <dbReference type="Proteomes" id="UP000290567"/>
    </source>
</evidence>
<dbReference type="InterPro" id="IPR018060">
    <property type="entry name" value="HTH_AraC"/>
</dbReference>
<dbReference type="EMBL" id="BJCC01000034">
    <property type="protein sequence ID" value="GCF95559.1"/>
    <property type="molecule type" value="Genomic_DNA"/>
</dbReference>
<reference evidence="6" key="1">
    <citation type="submission" date="2019-02" db="EMBL/GenBank/DDBJ databases">
        <title>Draft genome sequence of Enterococcus sp. Gos25-1.</title>
        <authorList>
            <person name="Tanaka N."/>
            <person name="Shiwa Y."/>
            <person name="Fujita N."/>
        </authorList>
    </citation>
    <scope>NUCLEOTIDE SEQUENCE [LARGE SCALE GENOMIC DNA]</scope>
    <source>
        <strain evidence="6">Gos25-1</strain>
    </source>
</reference>
<keyword evidence="3" id="KW-0804">Transcription</keyword>
<dbReference type="GO" id="GO:0003700">
    <property type="term" value="F:DNA-binding transcription factor activity"/>
    <property type="evidence" value="ECO:0007669"/>
    <property type="project" value="InterPro"/>
</dbReference>
<keyword evidence="6" id="KW-1185">Reference proteome</keyword>
<dbReference type="PANTHER" id="PTHR47504">
    <property type="entry name" value="RIGHT ORIGIN-BINDING PROTEIN"/>
    <property type="match status" value="1"/>
</dbReference>
<protein>
    <submittedName>
        <fullName evidence="5">AraC family transcriptional regulator</fullName>
    </submittedName>
</protein>
<gene>
    <name evidence="5" type="ORF">NRIC_34500</name>
</gene>
<dbReference type="PANTHER" id="PTHR47504:SF5">
    <property type="entry name" value="RIGHT ORIGIN-BINDING PROTEIN"/>
    <property type="match status" value="1"/>
</dbReference>
<dbReference type="SMART" id="SM00871">
    <property type="entry name" value="AraC_E_bind"/>
    <property type="match status" value="1"/>
</dbReference>
<keyword evidence="1" id="KW-0805">Transcription regulation</keyword>
<keyword evidence="2" id="KW-0238">DNA-binding</keyword>
<evidence type="ECO:0000256" key="1">
    <source>
        <dbReference type="ARBA" id="ARBA00023015"/>
    </source>
</evidence>
<dbReference type="InterPro" id="IPR010499">
    <property type="entry name" value="AraC_E-bd"/>
</dbReference>
<dbReference type="InterPro" id="IPR020449">
    <property type="entry name" value="Tscrpt_reg_AraC-type_HTH"/>
</dbReference>
<dbReference type="Pfam" id="PF14526">
    <property type="entry name" value="Cass2"/>
    <property type="match status" value="1"/>
</dbReference>
<dbReference type="GO" id="GO:0043565">
    <property type="term" value="F:sequence-specific DNA binding"/>
    <property type="evidence" value="ECO:0007669"/>
    <property type="project" value="InterPro"/>
</dbReference>
<accession>A0A4V0WPZ3</accession>
<dbReference type="Gene3D" id="1.10.10.60">
    <property type="entry name" value="Homeodomain-like"/>
    <property type="match status" value="2"/>
</dbReference>
<dbReference type="Proteomes" id="UP000290567">
    <property type="component" value="Unassembled WGS sequence"/>
</dbReference>
<sequence>MEWIDQFNDSLAYIEANLTGEISVEEAARLACCSTYHYQRMFAYIASATMGEYIRRRKMSLAGVDLQQGMKVIDVAGKYGYDSPTSFNRVFKSVHGVTPQEAKKSGTTLTSYPMLTFTLTVKGVEAMEYRLEDKAAFKVTGVSIPLDQDMETSQKKIPQFWNDTAQSGKVQQLVPLMDPNTPGVMGVSMMTREIQEEWEYVIGVAAEQVPEGFHQFEVPEAKWAIFSGTGPMPHAIQDMQQAIFTEWLPTSGFEYAEKPDIEVYLNMDPAAASFEIWLPVRTK</sequence>
<evidence type="ECO:0000259" key="4">
    <source>
        <dbReference type="PROSITE" id="PS01124"/>
    </source>
</evidence>
<proteinExistence type="predicted"/>
<comment type="caution">
    <text evidence="5">The sequence shown here is derived from an EMBL/GenBank/DDBJ whole genome shotgun (WGS) entry which is preliminary data.</text>
</comment>
<dbReference type="Pfam" id="PF12833">
    <property type="entry name" value="HTH_18"/>
    <property type="match status" value="1"/>
</dbReference>
<dbReference type="InterPro" id="IPR009057">
    <property type="entry name" value="Homeodomain-like_sf"/>
</dbReference>
<dbReference type="SUPFAM" id="SSF46689">
    <property type="entry name" value="Homeodomain-like"/>
    <property type="match status" value="2"/>
</dbReference>
<evidence type="ECO:0000313" key="5">
    <source>
        <dbReference type="EMBL" id="GCF95559.1"/>
    </source>
</evidence>
<evidence type="ECO:0000256" key="3">
    <source>
        <dbReference type="ARBA" id="ARBA00023163"/>
    </source>
</evidence>